<evidence type="ECO:0000313" key="1">
    <source>
        <dbReference type="EMBL" id="KAJ5159407.1"/>
    </source>
</evidence>
<dbReference type="RefSeq" id="XP_056540965.1">
    <property type="nucleotide sequence ID" value="XM_056688536.1"/>
</dbReference>
<proteinExistence type="predicted"/>
<dbReference type="Proteomes" id="UP001149163">
    <property type="component" value="Unassembled WGS sequence"/>
</dbReference>
<dbReference type="AlphaFoldDB" id="A0A9W9LI59"/>
<reference evidence="1" key="2">
    <citation type="journal article" date="2023" name="IMA Fungus">
        <title>Comparative genomic study of the Penicillium genus elucidates a diverse pangenome and 15 lateral gene transfer events.</title>
        <authorList>
            <person name="Petersen C."/>
            <person name="Sorensen T."/>
            <person name="Nielsen M.R."/>
            <person name="Sondergaard T.E."/>
            <person name="Sorensen J.L."/>
            <person name="Fitzpatrick D.A."/>
            <person name="Frisvad J.C."/>
            <person name="Nielsen K.L."/>
        </authorList>
    </citation>
    <scope>NUCLEOTIDE SEQUENCE</scope>
    <source>
        <strain evidence="1">IBT 26290</strain>
    </source>
</reference>
<dbReference type="EMBL" id="JAPQKN010000004">
    <property type="protein sequence ID" value="KAJ5159407.1"/>
    <property type="molecule type" value="Genomic_DNA"/>
</dbReference>
<evidence type="ECO:0000313" key="2">
    <source>
        <dbReference type="Proteomes" id="UP001149163"/>
    </source>
</evidence>
<organism evidence="1 2">
    <name type="scientific">Penicillium canariense</name>
    <dbReference type="NCBI Taxonomy" id="189055"/>
    <lineage>
        <taxon>Eukaryota</taxon>
        <taxon>Fungi</taxon>
        <taxon>Dikarya</taxon>
        <taxon>Ascomycota</taxon>
        <taxon>Pezizomycotina</taxon>
        <taxon>Eurotiomycetes</taxon>
        <taxon>Eurotiomycetidae</taxon>
        <taxon>Eurotiales</taxon>
        <taxon>Aspergillaceae</taxon>
        <taxon>Penicillium</taxon>
    </lineage>
</organism>
<gene>
    <name evidence="1" type="ORF">N7482_006411</name>
</gene>
<accession>A0A9W9LI59</accession>
<name>A0A9W9LI59_9EURO</name>
<keyword evidence="2" id="KW-1185">Reference proteome</keyword>
<dbReference type="GeneID" id="81427712"/>
<sequence length="120" mass="13460">MPARRMPARTRYVVCLYFDSADGYLSDIDLLRLMLDMIHDGEAIISRNAQSSRLCLCIPVIVDIEENQEILNAAHNQVYVWIRSLATRGFPFNRRAIFSRVGLSIDSVLSLVGVCGQVAS</sequence>
<protein>
    <submittedName>
        <fullName evidence="1">Uncharacterized protein</fullName>
    </submittedName>
</protein>
<comment type="caution">
    <text evidence="1">The sequence shown here is derived from an EMBL/GenBank/DDBJ whole genome shotgun (WGS) entry which is preliminary data.</text>
</comment>
<reference evidence="1" key="1">
    <citation type="submission" date="2022-11" db="EMBL/GenBank/DDBJ databases">
        <authorList>
            <person name="Petersen C."/>
        </authorList>
    </citation>
    <scope>NUCLEOTIDE SEQUENCE</scope>
    <source>
        <strain evidence="1">IBT 26290</strain>
    </source>
</reference>